<dbReference type="GO" id="GO:0016887">
    <property type="term" value="F:ATP hydrolysis activity"/>
    <property type="evidence" value="ECO:0007669"/>
    <property type="project" value="InterPro"/>
</dbReference>
<dbReference type="InterPro" id="IPR017871">
    <property type="entry name" value="ABC_transporter-like_CS"/>
</dbReference>
<accession>A0A923NJQ2</accession>
<comment type="caution">
    <text evidence="5">The sequence shown here is derived from an EMBL/GenBank/DDBJ whole genome shotgun (WGS) entry which is preliminary data.</text>
</comment>
<dbReference type="PROSITE" id="PS50893">
    <property type="entry name" value="ABC_TRANSPORTER_2"/>
    <property type="match status" value="1"/>
</dbReference>
<keyword evidence="6" id="KW-1185">Reference proteome</keyword>
<evidence type="ECO:0000256" key="3">
    <source>
        <dbReference type="ARBA" id="ARBA00022840"/>
    </source>
</evidence>
<reference evidence="5" key="1">
    <citation type="submission" date="2020-08" db="EMBL/GenBank/DDBJ databases">
        <title>Genome public.</title>
        <authorList>
            <person name="Liu C."/>
            <person name="Sun Q."/>
        </authorList>
    </citation>
    <scope>NUCLEOTIDE SEQUENCE</scope>
    <source>
        <strain evidence="5">BX12</strain>
    </source>
</reference>
<dbReference type="PANTHER" id="PTHR42781">
    <property type="entry name" value="SPERMIDINE/PUTRESCINE IMPORT ATP-BINDING PROTEIN POTA"/>
    <property type="match status" value="1"/>
</dbReference>
<evidence type="ECO:0000259" key="4">
    <source>
        <dbReference type="PROSITE" id="PS50893"/>
    </source>
</evidence>
<dbReference type="SUPFAM" id="SSF52540">
    <property type="entry name" value="P-loop containing nucleoside triphosphate hydrolases"/>
    <property type="match status" value="1"/>
</dbReference>
<evidence type="ECO:0000256" key="1">
    <source>
        <dbReference type="ARBA" id="ARBA00022448"/>
    </source>
</evidence>
<protein>
    <submittedName>
        <fullName evidence="5">ABC transporter ATP-binding protein</fullName>
    </submittedName>
</protein>
<dbReference type="SMART" id="SM00382">
    <property type="entry name" value="AAA"/>
    <property type="match status" value="1"/>
</dbReference>
<evidence type="ECO:0000313" key="6">
    <source>
        <dbReference type="Proteomes" id="UP000602647"/>
    </source>
</evidence>
<dbReference type="RefSeq" id="WP_187302435.1">
    <property type="nucleotide sequence ID" value="NZ_CBCTON010000013.1"/>
</dbReference>
<dbReference type="InterPro" id="IPR050093">
    <property type="entry name" value="ABC_SmlMolc_Importer"/>
</dbReference>
<evidence type="ECO:0000256" key="2">
    <source>
        <dbReference type="ARBA" id="ARBA00022741"/>
    </source>
</evidence>
<dbReference type="Gene3D" id="3.40.50.300">
    <property type="entry name" value="P-loop containing nucleotide triphosphate hydrolases"/>
    <property type="match status" value="1"/>
</dbReference>
<dbReference type="Pfam" id="PF00005">
    <property type="entry name" value="ABC_tran"/>
    <property type="match status" value="1"/>
</dbReference>
<name>A0A923NJQ2_9FIRM</name>
<proteinExistence type="predicted"/>
<dbReference type="PROSITE" id="PS00211">
    <property type="entry name" value="ABC_TRANSPORTER_1"/>
    <property type="match status" value="1"/>
</dbReference>
<dbReference type="InterPro" id="IPR017911">
    <property type="entry name" value="MacB-like_ATP-bd"/>
</dbReference>
<dbReference type="Proteomes" id="UP000602647">
    <property type="component" value="Unassembled WGS sequence"/>
</dbReference>
<dbReference type="CDD" id="cd03255">
    <property type="entry name" value="ABC_MJ0796_LolCDE_FtsE"/>
    <property type="match status" value="1"/>
</dbReference>
<dbReference type="InterPro" id="IPR027417">
    <property type="entry name" value="P-loop_NTPase"/>
</dbReference>
<keyword evidence="1" id="KW-0813">Transport</keyword>
<keyword evidence="3 5" id="KW-0067">ATP-binding</keyword>
<organism evidence="5 6">
    <name type="scientific">Zhenpiania hominis</name>
    <dbReference type="NCBI Taxonomy" id="2763644"/>
    <lineage>
        <taxon>Bacteria</taxon>
        <taxon>Bacillati</taxon>
        <taxon>Bacillota</taxon>
        <taxon>Clostridia</taxon>
        <taxon>Peptostreptococcales</taxon>
        <taxon>Anaerovoracaceae</taxon>
        <taxon>Zhenpiania</taxon>
    </lineage>
</organism>
<sequence>MITIKNLCKAYGDHILFQNLNMEIQSGEFVVFSGPSGCGKTTLLNMIGALEPFDEGEILVDGIDISRKKNRLDYFSRKVGFIFQNFVLMEEKTVRQNLEIIQQKNRTKISIEKALELVKMGDKADSKVYTLSGGEQQRVALARLLVKKCSLILADEPTGSLDRSNAKLVMGILNILNHYGKTMILVTHDEEIKKQGGRIIEL</sequence>
<dbReference type="EMBL" id="JACRYT010000004">
    <property type="protein sequence ID" value="MBC6679327.1"/>
    <property type="molecule type" value="Genomic_DNA"/>
</dbReference>
<keyword evidence="2" id="KW-0547">Nucleotide-binding</keyword>
<dbReference type="InterPro" id="IPR003439">
    <property type="entry name" value="ABC_transporter-like_ATP-bd"/>
</dbReference>
<gene>
    <name evidence="5" type="ORF">H9L42_05755</name>
</gene>
<dbReference type="InterPro" id="IPR003593">
    <property type="entry name" value="AAA+_ATPase"/>
</dbReference>
<dbReference type="AlphaFoldDB" id="A0A923NJQ2"/>
<dbReference type="PANTHER" id="PTHR42781:SF4">
    <property type="entry name" value="SPERMIDINE_PUTRESCINE IMPORT ATP-BINDING PROTEIN POTA"/>
    <property type="match status" value="1"/>
</dbReference>
<feature type="domain" description="ABC transporter" evidence="4">
    <location>
        <begin position="2"/>
        <end position="202"/>
    </location>
</feature>
<dbReference type="GO" id="GO:0005524">
    <property type="term" value="F:ATP binding"/>
    <property type="evidence" value="ECO:0007669"/>
    <property type="project" value="UniProtKB-KW"/>
</dbReference>
<evidence type="ECO:0000313" key="5">
    <source>
        <dbReference type="EMBL" id="MBC6679327.1"/>
    </source>
</evidence>